<dbReference type="AlphaFoldDB" id="A0AAD1UF68"/>
<reference evidence="1" key="1">
    <citation type="submission" date="2023-07" db="EMBL/GenBank/DDBJ databases">
        <authorList>
            <consortium name="AG Swart"/>
            <person name="Singh M."/>
            <person name="Singh A."/>
            <person name="Seah K."/>
            <person name="Emmerich C."/>
        </authorList>
    </citation>
    <scope>NUCLEOTIDE SEQUENCE</scope>
    <source>
        <strain evidence="1">DP1</strain>
    </source>
</reference>
<proteinExistence type="predicted"/>
<sequence>MIMNLESHLKLPKPIILKEMIKDDYVFEEESKDPQCSSNESHIGEEEKSNLSQKVAVLLKNNTRSSLDDFIDKPAFFEGCETSPGNKTKDNDTQKSSKLRRADFCRVCMVYSPAEELIKMCNGKHMGHKPCLRKLCIEYINRLRHPNKCFTSKCTKSLLTETLNNIADNSYEKSYVNFAHFDNFNATKKGKSIMWCNKCWSMVLKSTKGGKVRKCAKCTQIMYRVRALFHQEGDKDAGEEQPNMKKRIKSFVKVLFQQESTYKKLNNSVLSL</sequence>
<comment type="caution">
    <text evidence="1">The sequence shown here is derived from an EMBL/GenBank/DDBJ whole genome shotgun (WGS) entry which is preliminary data.</text>
</comment>
<dbReference type="Proteomes" id="UP001295684">
    <property type="component" value="Unassembled WGS sequence"/>
</dbReference>
<dbReference type="EMBL" id="CAMPGE010007940">
    <property type="protein sequence ID" value="CAI2366856.1"/>
    <property type="molecule type" value="Genomic_DNA"/>
</dbReference>
<evidence type="ECO:0000313" key="2">
    <source>
        <dbReference type="Proteomes" id="UP001295684"/>
    </source>
</evidence>
<name>A0AAD1UF68_EUPCR</name>
<accession>A0AAD1UF68</accession>
<keyword evidence="2" id="KW-1185">Reference proteome</keyword>
<organism evidence="1 2">
    <name type="scientific">Euplotes crassus</name>
    <dbReference type="NCBI Taxonomy" id="5936"/>
    <lineage>
        <taxon>Eukaryota</taxon>
        <taxon>Sar</taxon>
        <taxon>Alveolata</taxon>
        <taxon>Ciliophora</taxon>
        <taxon>Intramacronucleata</taxon>
        <taxon>Spirotrichea</taxon>
        <taxon>Hypotrichia</taxon>
        <taxon>Euplotida</taxon>
        <taxon>Euplotidae</taxon>
        <taxon>Moneuplotes</taxon>
    </lineage>
</organism>
<gene>
    <name evidence="1" type="ORF">ECRASSUSDP1_LOCUS8130</name>
</gene>
<protein>
    <submittedName>
        <fullName evidence="1">Uncharacterized protein</fullName>
    </submittedName>
</protein>
<evidence type="ECO:0000313" key="1">
    <source>
        <dbReference type="EMBL" id="CAI2366856.1"/>
    </source>
</evidence>